<proteinExistence type="predicted"/>
<comment type="caution">
    <text evidence="1">The sequence shown here is derived from an EMBL/GenBank/DDBJ whole genome shotgun (WGS) entry which is preliminary data.</text>
</comment>
<name>A0A4Y2EJG4_ARAVE</name>
<dbReference type="EMBL" id="BGPR01000632">
    <property type="protein sequence ID" value="GBM29290.1"/>
    <property type="molecule type" value="Genomic_DNA"/>
</dbReference>
<protein>
    <submittedName>
        <fullName evidence="1">Uncharacterized protein</fullName>
    </submittedName>
</protein>
<evidence type="ECO:0000313" key="2">
    <source>
        <dbReference type="Proteomes" id="UP000499080"/>
    </source>
</evidence>
<dbReference type="Proteomes" id="UP000499080">
    <property type="component" value="Unassembled WGS sequence"/>
</dbReference>
<accession>A0A4Y2EJG4</accession>
<gene>
    <name evidence="1" type="ORF">AVEN_177605_1</name>
</gene>
<reference evidence="1 2" key="1">
    <citation type="journal article" date="2019" name="Sci. Rep.">
        <title>Orb-weaving spider Araneus ventricosus genome elucidates the spidroin gene catalogue.</title>
        <authorList>
            <person name="Kono N."/>
            <person name="Nakamura H."/>
            <person name="Ohtoshi R."/>
            <person name="Moran D.A.P."/>
            <person name="Shinohara A."/>
            <person name="Yoshida Y."/>
            <person name="Fujiwara M."/>
            <person name="Mori M."/>
            <person name="Tomita M."/>
            <person name="Arakawa K."/>
        </authorList>
    </citation>
    <scope>NUCLEOTIDE SEQUENCE [LARGE SCALE GENOMIC DNA]</scope>
</reference>
<sequence>MAVTASWSMGSRHYSIEDPSSIRVWNKLNLSMVKCPPAGVEWKFGETTRVLSSSSERDSKFRGPFQNSLRDAFDKWDVNTTKLS</sequence>
<organism evidence="1 2">
    <name type="scientific">Araneus ventricosus</name>
    <name type="common">Orbweaver spider</name>
    <name type="synonym">Epeira ventricosa</name>
    <dbReference type="NCBI Taxonomy" id="182803"/>
    <lineage>
        <taxon>Eukaryota</taxon>
        <taxon>Metazoa</taxon>
        <taxon>Ecdysozoa</taxon>
        <taxon>Arthropoda</taxon>
        <taxon>Chelicerata</taxon>
        <taxon>Arachnida</taxon>
        <taxon>Araneae</taxon>
        <taxon>Araneomorphae</taxon>
        <taxon>Entelegynae</taxon>
        <taxon>Araneoidea</taxon>
        <taxon>Araneidae</taxon>
        <taxon>Araneus</taxon>
    </lineage>
</organism>
<dbReference type="AlphaFoldDB" id="A0A4Y2EJG4"/>
<evidence type="ECO:0000313" key="1">
    <source>
        <dbReference type="EMBL" id="GBM29290.1"/>
    </source>
</evidence>
<keyword evidence="2" id="KW-1185">Reference proteome</keyword>